<gene>
    <name evidence="1" type="ORF">H6A13_04760</name>
</gene>
<accession>A0A938XIF6</accession>
<dbReference type="SUPFAM" id="SSF47336">
    <property type="entry name" value="ACP-like"/>
    <property type="match status" value="1"/>
</dbReference>
<reference evidence="1" key="1">
    <citation type="submission" date="2020-08" db="EMBL/GenBank/DDBJ databases">
        <authorList>
            <person name="Cejkova D."/>
            <person name="Kubasova T."/>
            <person name="Jahodarova E."/>
            <person name="Rychlik I."/>
        </authorList>
    </citation>
    <scope>NUCLEOTIDE SEQUENCE</scope>
    <source>
        <strain evidence="1">An420c</strain>
    </source>
</reference>
<dbReference type="EMBL" id="JACJLV010000010">
    <property type="protein sequence ID" value="MBM6826420.1"/>
    <property type="molecule type" value="Genomic_DNA"/>
</dbReference>
<organism evidence="1 2">
    <name type="scientific">Mordavella massiliensis</name>
    <dbReference type="NCBI Taxonomy" id="1871024"/>
    <lineage>
        <taxon>Bacteria</taxon>
        <taxon>Bacillati</taxon>
        <taxon>Bacillota</taxon>
        <taxon>Clostridia</taxon>
        <taxon>Eubacteriales</taxon>
        <taxon>Clostridiaceae</taxon>
        <taxon>Mordavella</taxon>
    </lineage>
</organism>
<protein>
    <submittedName>
        <fullName evidence="1">Acyl carrier protein</fullName>
    </submittedName>
</protein>
<evidence type="ECO:0000313" key="2">
    <source>
        <dbReference type="Proteomes" id="UP000713880"/>
    </source>
</evidence>
<name>A0A938XIF6_9CLOT</name>
<dbReference type="Gene3D" id="1.10.1200.10">
    <property type="entry name" value="ACP-like"/>
    <property type="match status" value="1"/>
</dbReference>
<keyword evidence="2" id="KW-1185">Reference proteome</keyword>
<dbReference type="AlphaFoldDB" id="A0A938XIF6"/>
<evidence type="ECO:0000313" key="1">
    <source>
        <dbReference type="EMBL" id="MBM6826420.1"/>
    </source>
</evidence>
<comment type="caution">
    <text evidence="1">The sequence shown here is derived from an EMBL/GenBank/DDBJ whole genome shotgun (WGS) entry which is preliminary data.</text>
</comment>
<dbReference type="Proteomes" id="UP000713880">
    <property type="component" value="Unassembled WGS sequence"/>
</dbReference>
<reference evidence="1" key="2">
    <citation type="journal article" date="2021" name="Sci. Rep.">
        <title>The distribution of antibiotic resistance genes in chicken gut microbiota commensals.</title>
        <authorList>
            <person name="Juricova H."/>
            <person name="Matiasovicova J."/>
            <person name="Kubasova T."/>
            <person name="Cejkova D."/>
            <person name="Rychlik I."/>
        </authorList>
    </citation>
    <scope>NUCLEOTIDE SEQUENCE</scope>
    <source>
        <strain evidence="1">An420c</strain>
    </source>
</reference>
<dbReference type="PROSITE" id="PS50075">
    <property type="entry name" value="CARRIER"/>
    <property type="match status" value="1"/>
</dbReference>
<dbReference type="RefSeq" id="WP_204908468.1">
    <property type="nucleotide sequence ID" value="NZ_JACJLV010000010.1"/>
</dbReference>
<dbReference type="InterPro" id="IPR009081">
    <property type="entry name" value="PP-bd_ACP"/>
</dbReference>
<sequence>MEKLMEILREIDDTIDFEKETALIDGRILDSFGMITLVSELEDAFDIQIGASEMVPENFNSVQAMWEMVTRLKETG</sequence>
<dbReference type="InterPro" id="IPR036736">
    <property type="entry name" value="ACP-like_sf"/>
</dbReference>
<proteinExistence type="predicted"/>